<dbReference type="Proteomes" id="UP000245880">
    <property type="component" value="Unassembled WGS sequence"/>
</dbReference>
<dbReference type="Gene3D" id="2.20.130.20">
    <property type="match status" value="1"/>
</dbReference>
<reference evidence="3 4" key="1">
    <citation type="submission" date="2018-03" db="EMBL/GenBank/DDBJ databases">
        <title>Genomic Encyclopedia of Archaeal and Bacterial Type Strains, Phase II (KMG-II): from individual species to whole genera.</title>
        <authorList>
            <person name="Goeker M."/>
        </authorList>
    </citation>
    <scope>NUCLEOTIDE SEQUENCE [LARGE SCALE GENOMIC DNA]</scope>
    <source>
        <strain evidence="3 4">DSM 100346</strain>
    </source>
</reference>
<dbReference type="PANTHER" id="PTHR40094:SF1">
    <property type="entry name" value="UBIQUITIN DOMAIN-CONTAINING PROTEIN"/>
    <property type="match status" value="1"/>
</dbReference>
<dbReference type="Gene3D" id="1.50.10.20">
    <property type="match status" value="1"/>
</dbReference>
<dbReference type="SMART" id="SM01360">
    <property type="entry name" value="A2M"/>
    <property type="match status" value="1"/>
</dbReference>
<evidence type="ECO:0000256" key="1">
    <source>
        <dbReference type="ARBA" id="ARBA00010556"/>
    </source>
</evidence>
<name>A0A316AQ27_9BACT</name>
<dbReference type="Gene3D" id="2.60.40.1930">
    <property type="match status" value="1"/>
</dbReference>
<dbReference type="InterPro" id="IPR001599">
    <property type="entry name" value="Macroglobln_a2"/>
</dbReference>
<sequence>MTYAQQQDPYKNNWKRVEDHIKNGLPKSALAEVEKIYDSALQDHHKAESIKALVYKIDLSHEIVEEDDAMAFTQLEKALKESEQPARSILASLLAQKYWNYYQQIRWQLYDRTATKGFDKVDVATWTAEDFHQKIGSLYMESIREEKLLKQTALKDYSTLIQPGNTRALRPTLYDLLTHEALQYFQSDERDLHKPAYAFEINSASAMDPAADFAYRKFDTKDSSSLQYQALLLYQRLIAFHLSDKTPDALIDVDLHRLQYVRQHSVHPDKETQYYQSIKHVADQYQATPAAAQAWYLLASYYNNLGDQYAAGQDSSHRYEKLKAVEICKKVIHENPKTEGGVNAWNLLQSIERRQLDFTSENVNIPDQPFRMLVEYANFTKLYIRVYANDPTLELDNYYQDRKSFWKNIQKLKPVQQWSQALPDPKDYQRHSLEIKMESLPAGEYVICTSSSEDFDPSTSELAFRKTHISNISFFLSNQSLFVLHRDSGKPLVRAQIQIWDNKYLNGKNILVKKEGGLYQTNSSGKATITRPWDTPRDLNASLDITYQKDRLHLKETIRTYSSIYPPSSQDEERRTWLFTDRSLYRPGQTVFYKGIIAQGQALFTDSETEIPLEITGANGEVIEKRTVRVNEYGSFSGKLMLPTGGLNGTFSITVDGHNHFDIEVEEYKRPKFEVVLDTLQGTYNLGQTLTVTGTAQAYAGNAIDGAKVQYRIVRNRRFLYPWMAKGWWYAREQPMEIAHGSATTDANGHFSISFEAIPDRSLTIESEPVFTYTIYADVTDAAGETRSANQAVSVGYKCLVIDAPLSGPMGLQDLEKVKLRTENLNGAFVSSDMQVRFSKLMPEQRLIRPRLWSRPDLFLYSKSEYLKLFPHDEYDRESEPESWKTEAVLFETRFTTVKGQPVDLSSPNLSSGYYKVTFIATDSTNQEVTVTQYIQLQSESDKSLPRPEYLSITKSQAIEPGASTSVTLASSATGVYLIEANNRGSQSTVTYSFPKIKKGINTYTYQATEADRGGYAVRFVFVKHNRIFQFTETIRVPWTNKDLHIAFETFRDKTLPGSSEQWKVKITGHQKEQVAAEMLASMYDASLDQFYPHQWQKPDLWPTNTSLPSLISQQNFGMQRALTSHPDRDHYKPISKAYDHLIHFQTSPPRMYKGMTMRSMDGNVMAMSAPEAKMDLQIRGQAEALAADPLTDSTGNVSSKSPTIPLAKVRTNFNETAFFTPDLRTNENGEITFSFTLPDALTRWKFQALAHTKNLALGYISREIVTQKELMVQPNAPRFIRQGDKLYFPTKVVNVSDQKMDGTVRLTLRNAATDENLDVAFKNQHQEKPFSLAPGQSVGVTFSIEVPRDHTEPITYTINAQAGSVSDAEQQTIPVLSNRLLVTESLPLSLSGSGQRNYRFDKLTQAGKSNSLTHQSLTVEYTSNPAWYAIQALPYLMEYPYDCAEQTWNRYYANSLAASLVEGAPQVAQVMSQWQHSDSSALLSNLQKNQELKSILLEETPWVLAAKTEEQQKKNIALLFDLVRMRNELSNAYDQLRQKQGSSGAFSWFDGGPDDRYITQYILTGIGHLQKTKAVQGNQSDNLQSIVAKAIPYLDSRMQEDYETILRQKQDLKKVSVSPTVIHYLYMRSFFKEIPVASAATKAFAFFQERAKTNWVSQSKYLQGLTALALFRAGDKAVANAILKSLKETSILHDEMGMYWKDTRRGWWWYESPVERQALLIEVFQEIEGDPKTVNALKTWLLKNKQTNAWESTKATAEACYALIAQGSDWLSTTPTASIQLGQQTLRPTQVEAGTGYFKTKISGEKVQPDMGQITLKVTSDSPSNTPPSWGAVYWQYFEDMDKITFAETPLKLSKQLFLESNTDKGPVLTPIHETDRVNIGDKIKVRIELRVDRDMEYVHMKDLRASSLEPVQVLSGYRYQDGLGYYESTKDASTNFFFNRLPKGTYVFEYLLIASHQGDFSNGITSIQCMYAPEFTAHSKGVRLLVE</sequence>
<dbReference type="EMBL" id="QGDT01000002">
    <property type="protein sequence ID" value="PWJ59598.1"/>
    <property type="molecule type" value="Genomic_DNA"/>
</dbReference>
<gene>
    <name evidence="3" type="ORF">CLV98_102432</name>
</gene>
<dbReference type="Pfam" id="PF17973">
    <property type="entry name" value="bMG10"/>
    <property type="match status" value="1"/>
</dbReference>
<dbReference type="OrthoDB" id="9767116at2"/>
<evidence type="ECO:0000313" key="3">
    <source>
        <dbReference type="EMBL" id="PWJ59598.1"/>
    </source>
</evidence>
<dbReference type="PANTHER" id="PTHR40094">
    <property type="entry name" value="ALPHA-2-MACROGLOBULIN HOMOLOG"/>
    <property type="match status" value="1"/>
</dbReference>
<evidence type="ECO:0000259" key="2">
    <source>
        <dbReference type="SMART" id="SM01360"/>
    </source>
</evidence>
<dbReference type="InterPro" id="IPR002890">
    <property type="entry name" value="MG2"/>
</dbReference>
<comment type="similarity">
    <text evidence="1">Belongs to the protease inhibitor I39 (alpha-2-macroglobulin) family. Bacterial alpha-2-macroglobulin subfamily.</text>
</comment>
<evidence type="ECO:0000313" key="4">
    <source>
        <dbReference type="Proteomes" id="UP000245880"/>
    </source>
</evidence>
<dbReference type="SUPFAM" id="SSF48239">
    <property type="entry name" value="Terpenoid cyclases/Protein prenyltransferases"/>
    <property type="match status" value="1"/>
</dbReference>
<dbReference type="Pfam" id="PF00207">
    <property type="entry name" value="A2M"/>
    <property type="match status" value="1"/>
</dbReference>
<proteinExistence type="inferred from homology"/>
<accession>A0A316AQ27</accession>
<comment type="caution">
    <text evidence="3">The sequence shown here is derived from an EMBL/GenBank/DDBJ whole genome shotgun (WGS) entry which is preliminary data.</text>
</comment>
<dbReference type="RefSeq" id="WP_158281204.1">
    <property type="nucleotide sequence ID" value="NZ_QGDT01000002.1"/>
</dbReference>
<protein>
    <submittedName>
        <fullName evidence="3">MG2 domain-containing protein</fullName>
    </submittedName>
</protein>
<dbReference type="GO" id="GO:0004866">
    <property type="term" value="F:endopeptidase inhibitor activity"/>
    <property type="evidence" value="ECO:0007669"/>
    <property type="project" value="InterPro"/>
</dbReference>
<dbReference type="Pfam" id="PF01835">
    <property type="entry name" value="MG2"/>
    <property type="match status" value="1"/>
</dbReference>
<keyword evidence="4" id="KW-1185">Reference proteome</keyword>
<feature type="domain" description="Alpha-2-macroglobulin" evidence="2">
    <location>
        <begin position="1217"/>
        <end position="1307"/>
    </location>
</feature>
<dbReference type="InterPro" id="IPR051802">
    <property type="entry name" value="YfhM-like"/>
</dbReference>
<dbReference type="InterPro" id="IPR041246">
    <property type="entry name" value="Bact_MG10"/>
</dbReference>
<dbReference type="InterPro" id="IPR008930">
    <property type="entry name" value="Terpenoid_cyclase/PrenylTrfase"/>
</dbReference>
<organism evidence="3 4">
    <name type="scientific">Dyadobacter jejuensis</name>
    <dbReference type="NCBI Taxonomy" id="1082580"/>
    <lineage>
        <taxon>Bacteria</taxon>
        <taxon>Pseudomonadati</taxon>
        <taxon>Bacteroidota</taxon>
        <taxon>Cytophagia</taxon>
        <taxon>Cytophagales</taxon>
        <taxon>Spirosomataceae</taxon>
        <taxon>Dyadobacter</taxon>
    </lineage>
</organism>